<keyword evidence="4 7" id="KW-1133">Transmembrane helix</keyword>
<dbReference type="AlphaFoldDB" id="A0A6B9FFU7"/>
<dbReference type="RefSeq" id="WP_157690159.1">
    <property type="nucleotide sequence ID" value="NZ_CP034345.1"/>
</dbReference>
<feature type="transmembrane region" description="Helical" evidence="7">
    <location>
        <begin position="32"/>
        <end position="53"/>
    </location>
</feature>
<keyword evidence="9" id="KW-1185">Reference proteome</keyword>
<evidence type="ECO:0000256" key="5">
    <source>
        <dbReference type="ARBA" id="ARBA00023136"/>
    </source>
</evidence>
<evidence type="ECO:0000256" key="7">
    <source>
        <dbReference type="SAM" id="Phobius"/>
    </source>
</evidence>
<evidence type="ECO:0000256" key="6">
    <source>
        <dbReference type="SAM" id="MobiDB-lite"/>
    </source>
</evidence>
<dbReference type="EMBL" id="CP034345">
    <property type="protein sequence ID" value="QGX95699.1"/>
    <property type="molecule type" value="Genomic_DNA"/>
</dbReference>
<gene>
    <name evidence="8" type="ORF">EI982_13295</name>
</gene>
<dbReference type="GO" id="GO:0005886">
    <property type="term" value="C:plasma membrane"/>
    <property type="evidence" value="ECO:0007669"/>
    <property type="project" value="UniProtKB-SubCell"/>
</dbReference>
<feature type="transmembrane region" description="Helical" evidence="7">
    <location>
        <begin position="376"/>
        <end position="403"/>
    </location>
</feature>
<reference evidence="8 9" key="1">
    <citation type="submission" date="2018-12" db="EMBL/GenBank/DDBJ databases">
        <title>Complete genome sequence of Haloplanus rallus MBLA0036.</title>
        <authorList>
            <person name="Nam Y.-d."/>
            <person name="Kang J."/>
            <person name="Chung W.-H."/>
            <person name="Park Y.S."/>
        </authorList>
    </citation>
    <scope>NUCLEOTIDE SEQUENCE [LARGE SCALE GENOMIC DNA]</scope>
    <source>
        <strain evidence="8 9">MBLA0036</strain>
    </source>
</reference>
<protein>
    <submittedName>
        <fullName evidence="8">YihY/virulence factor BrkB family protein</fullName>
    </submittedName>
</protein>
<keyword evidence="5 7" id="KW-0472">Membrane</keyword>
<sequence>MSARLARSLAVARAVAGEVRDRDVSTLAASIAYYAFVSVLPLLVLATVVATTVGGPSLRTAVVDLAGRYLLPVGRGLVGDALANTTGQGGVTLVGVALLLWSSLKLFRGVDTAFARIYGTTPRGFLGSVRAGVTSLVAVGVGAFGGIALIGAVAVLRLPVASVGAPLLFFAVLLAALFPVYYVTPAVDLSPREAVPGALLGALGWALLGTAFALYAAIATTSGRFAVYGVLGAVLLLVTWFYLAGMVLLVGATLNAVLAGRTTAPNRQVQHPRGRDDVTTAMTGDDTRRDAEPSPAPDIEDLAERVEAVRADLDAFEADVEDRTVDRPELEDDLKAYVRRRMRRGHARGWGPYLVLLYGTIMTLGAFYLLSDLIALVAMIVIFLSTLGLYALFVLVGAGLSLLNTPGRALDAVRRFRR</sequence>
<dbReference type="OrthoDB" id="204872at2157"/>
<evidence type="ECO:0000256" key="2">
    <source>
        <dbReference type="ARBA" id="ARBA00022475"/>
    </source>
</evidence>
<accession>A0A6B9FFU7</accession>
<dbReference type="PANTHER" id="PTHR30213">
    <property type="entry name" value="INNER MEMBRANE PROTEIN YHJD"/>
    <property type="match status" value="1"/>
</dbReference>
<evidence type="ECO:0000313" key="9">
    <source>
        <dbReference type="Proteomes" id="UP000428325"/>
    </source>
</evidence>
<evidence type="ECO:0000256" key="4">
    <source>
        <dbReference type="ARBA" id="ARBA00022989"/>
    </source>
</evidence>
<comment type="subcellular location">
    <subcellularLocation>
        <location evidence="1">Cell membrane</location>
        <topology evidence="1">Multi-pass membrane protein</topology>
    </subcellularLocation>
</comment>
<name>A0A6B9FFU7_9EURY</name>
<feature type="transmembrane region" description="Helical" evidence="7">
    <location>
        <begin position="225"/>
        <end position="258"/>
    </location>
</feature>
<dbReference type="Pfam" id="PF03631">
    <property type="entry name" value="Virul_fac_BrkB"/>
    <property type="match status" value="1"/>
</dbReference>
<dbReference type="KEGG" id="hra:EI982_13295"/>
<dbReference type="Proteomes" id="UP000428325">
    <property type="component" value="Chromosome"/>
</dbReference>
<feature type="transmembrane region" description="Helical" evidence="7">
    <location>
        <begin position="350"/>
        <end position="370"/>
    </location>
</feature>
<feature type="region of interest" description="Disordered" evidence="6">
    <location>
        <begin position="265"/>
        <end position="297"/>
    </location>
</feature>
<evidence type="ECO:0000313" key="8">
    <source>
        <dbReference type="EMBL" id="QGX95699.1"/>
    </source>
</evidence>
<organism evidence="8 9">
    <name type="scientific">Haloplanus rallus</name>
    <dbReference type="NCBI Taxonomy" id="1816183"/>
    <lineage>
        <taxon>Archaea</taxon>
        <taxon>Methanobacteriati</taxon>
        <taxon>Methanobacteriota</taxon>
        <taxon>Stenosarchaea group</taxon>
        <taxon>Halobacteria</taxon>
        <taxon>Halobacteriales</taxon>
        <taxon>Haloferacaceae</taxon>
        <taxon>Haloplanus</taxon>
    </lineage>
</organism>
<feature type="transmembrane region" description="Helical" evidence="7">
    <location>
        <begin position="163"/>
        <end position="183"/>
    </location>
</feature>
<feature type="transmembrane region" description="Helical" evidence="7">
    <location>
        <begin position="195"/>
        <end position="219"/>
    </location>
</feature>
<proteinExistence type="predicted"/>
<evidence type="ECO:0000256" key="1">
    <source>
        <dbReference type="ARBA" id="ARBA00004651"/>
    </source>
</evidence>
<keyword evidence="3 7" id="KW-0812">Transmembrane</keyword>
<dbReference type="PANTHER" id="PTHR30213:SF0">
    <property type="entry name" value="UPF0761 MEMBRANE PROTEIN YIHY"/>
    <property type="match status" value="1"/>
</dbReference>
<evidence type="ECO:0000256" key="3">
    <source>
        <dbReference type="ARBA" id="ARBA00022692"/>
    </source>
</evidence>
<dbReference type="GeneID" id="43370536"/>
<dbReference type="InterPro" id="IPR017039">
    <property type="entry name" value="Virul_fac_BrkB"/>
</dbReference>
<keyword evidence="2" id="KW-1003">Cell membrane</keyword>
<feature type="transmembrane region" description="Helical" evidence="7">
    <location>
        <begin position="133"/>
        <end position="157"/>
    </location>
</feature>